<keyword evidence="2" id="KW-0472">Membrane</keyword>
<dbReference type="Proteomes" id="UP000001887">
    <property type="component" value="Chromosome"/>
</dbReference>
<evidence type="ECO:0000313" key="4">
    <source>
        <dbReference type="Proteomes" id="UP000001887"/>
    </source>
</evidence>
<feature type="transmembrane region" description="Helical" evidence="2">
    <location>
        <begin position="105"/>
        <end position="125"/>
    </location>
</feature>
<feature type="transmembrane region" description="Helical" evidence="2">
    <location>
        <begin position="80"/>
        <end position="98"/>
    </location>
</feature>
<gene>
    <name evidence="3" type="ordered locus">Psta_1383</name>
</gene>
<keyword evidence="2" id="KW-0812">Transmembrane</keyword>
<feature type="region of interest" description="Disordered" evidence="1">
    <location>
        <begin position="1"/>
        <end position="35"/>
    </location>
</feature>
<evidence type="ECO:0000313" key="3">
    <source>
        <dbReference type="EMBL" id="ADB16060.1"/>
    </source>
</evidence>
<feature type="transmembrane region" description="Helical" evidence="2">
    <location>
        <begin position="137"/>
        <end position="160"/>
    </location>
</feature>
<dbReference type="HOGENOM" id="CLU_936434_0_0_0"/>
<proteinExistence type="predicted"/>
<feature type="transmembrane region" description="Helical" evidence="2">
    <location>
        <begin position="181"/>
        <end position="203"/>
    </location>
</feature>
<name>D2QWV6_PIRSD</name>
<sequence length="297" mass="31867">MTSGEPGDPQLPSSTGASADSATSEPTTSQPTSTSSKRALQVATAILVLAYVLVHMVLVVRAYASASMIWNLPILRSDALFWYIGLALGNIGLGAAYLTIGRKPLLVRFLVFCSLIVLAGVVGHLGDSGVPNEYSRYVDWIGATLAIAIGLALVLLLFRLRGWHVVTPHDLPLPLGKPTQFSIASILSLTTCAGLTLGLARWLEFPIDAIGVVLAMVLSCLLQILSSMMLLLERPAQLLAIPCLMLAFAVSIIVLYYAVAQPTINEFIIINLVSVLQQSGVMLILRQFGYRLHRTAT</sequence>
<evidence type="ECO:0000256" key="1">
    <source>
        <dbReference type="SAM" id="MobiDB-lite"/>
    </source>
</evidence>
<keyword evidence="2" id="KW-1133">Transmembrane helix</keyword>
<reference evidence="3 4" key="1">
    <citation type="journal article" date="2009" name="Stand. Genomic Sci.">
        <title>Complete genome sequence of Pirellula staleyi type strain (ATCC 27377).</title>
        <authorList>
            <person name="Clum A."/>
            <person name="Tindall B.J."/>
            <person name="Sikorski J."/>
            <person name="Ivanova N."/>
            <person name="Mavrommatis K."/>
            <person name="Lucas S."/>
            <person name="Glavina del Rio T."/>
            <person name="Nolan M."/>
            <person name="Chen F."/>
            <person name="Tice H."/>
            <person name="Pitluck S."/>
            <person name="Cheng J.F."/>
            <person name="Chertkov O."/>
            <person name="Brettin T."/>
            <person name="Han C."/>
            <person name="Detter J.C."/>
            <person name="Kuske C."/>
            <person name="Bruce D."/>
            <person name="Goodwin L."/>
            <person name="Ovchinikova G."/>
            <person name="Pati A."/>
            <person name="Mikhailova N."/>
            <person name="Chen A."/>
            <person name="Palaniappan K."/>
            <person name="Land M."/>
            <person name="Hauser L."/>
            <person name="Chang Y.J."/>
            <person name="Jeffries C.D."/>
            <person name="Chain P."/>
            <person name="Rohde M."/>
            <person name="Goker M."/>
            <person name="Bristow J."/>
            <person name="Eisen J.A."/>
            <person name="Markowitz V."/>
            <person name="Hugenholtz P."/>
            <person name="Kyrpides N.C."/>
            <person name="Klenk H.P."/>
            <person name="Lapidus A."/>
        </authorList>
    </citation>
    <scope>NUCLEOTIDE SEQUENCE [LARGE SCALE GENOMIC DNA]</scope>
    <source>
        <strain evidence="4">ATCC 27377 / DSM 6068 / ICPB 4128</strain>
    </source>
</reference>
<evidence type="ECO:0000256" key="2">
    <source>
        <dbReference type="SAM" id="Phobius"/>
    </source>
</evidence>
<feature type="transmembrane region" description="Helical" evidence="2">
    <location>
        <begin position="238"/>
        <end position="258"/>
    </location>
</feature>
<accession>D2QWV6</accession>
<dbReference type="AlphaFoldDB" id="D2QWV6"/>
<feature type="compositionally biased region" description="Low complexity" evidence="1">
    <location>
        <begin position="13"/>
        <end position="35"/>
    </location>
</feature>
<keyword evidence="4" id="KW-1185">Reference proteome</keyword>
<feature type="transmembrane region" description="Helical" evidence="2">
    <location>
        <begin position="264"/>
        <end position="285"/>
    </location>
</feature>
<dbReference type="KEGG" id="psl:Psta_1383"/>
<dbReference type="EMBL" id="CP001848">
    <property type="protein sequence ID" value="ADB16060.1"/>
    <property type="molecule type" value="Genomic_DNA"/>
</dbReference>
<feature type="transmembrane region" description="Helical" evidence="2">
    <location>
        <begin position="39"/>
        <end position="60"/>
    </location>
</feature>
<feature type="transmembrane region" description="Helical" evidence="2">
    <location>
        <begin position="209"/>
        <end position="231"/>
    </location>
</feature>
<protein>
    <submittedName>
        <fullName evidence="3">Uncharacterized protein</fullName>
    </submittedName>
</protein>
<organism evidence="3 4">
    <name type="scientific">Pirellula staleyi (strain ATCC 27377 / DSM 6068 / ICPB 4128)</name>
    <name type="common">Pirella staleyi</name>
    <dbReference type="NCBI Taxonomy" id="530564"/>
    <lineage>
        <taxon>Bacteria</taxon>
        <taxon>Pseudomonadati</taxon>
        <taxon>Planctomycetota</taxon>
        <taxon>Planctomycetia</taxon>
        <taxon>Pirellulales</taxon>
        <taxon>Pirellulaceae</taxon>
        <taxon>Pirellula</taxon>
    </lineage>
</organism>